<evidence type="ECO:0000256" key="10">
    <source>
        <dbReference type="PROSITE-ProRule" id="PRU00781"/>
    </source>
</evidence>
<evidence type="ECO:0000256" key="2">
    <source>
        <dbReference type="ARBA" id="ARBA00022679"/>
    </source>
</evidence>
<feature type="region of interest" description="Disordered" evidence="11">
    <location>
        <begin position="462"/>
        <end position="491"/>
    </location>
</feature>
<dbReference type="InterPro" id="IPR002498">
    <property type="entry name" value="PInositol-4-P-4/5-kinase_core"/>
</dbReference>
<feature type="compositionally biased region" description="Pro residues" evidence="11">
    <location>
        <begin position="1607"/>
        <end position="1616"/>
    </location>
</feature>
<evidence type="ECO:0000256" key="5">
    <source>
        <dbReference type="ARBA" id="ARBA00022771"/>
    </source>
</evidence>
<evidence type="ECO:0000259" key="13">
    <source>
        <dbReference type="PROSITE" id="PS51455"/>
    </source>
</evidence>
<keyword evidence="3" id="KW-0479">Metal-binding</keyword>
<keyword evidence="6 10" id="KW-0418">Kinase</keyword>
<reference evidence="14 15" key="1">
    <citation type="submission" date="2023-04" db="EMBL/GenBank/DDBJ databases">
        <title>Genome of Basidiobolus ranarum AG-B5.</title>
        <authorList>
            <person name="Stajich J.E."/>
            <person name="Carter-House D."/>
            <person name="Gryganskyi A."/>
        </authorList>
    </citation>
    <scope>NUCLEOTIDE SEQUENCE [LARGE SCALE GENOMIC DNA]</scope>
    <source>
        <strain evidence="14 15">AG-B5</strain>
    </source>
</reference>
<dbReference type="InterPro" id="IPR017455">
    <property type="entry name" value="Znf_FYVE-rel"/>
</dbReference>
<dbReference type="PROSITE" id="PS50178">
    <property type="entry name" value="ZF_FYVE"/>
    <property type="match status" value="1"/>
</dbReference>
<dbReference type="SUPFAM" id="SSF57903">
    <property type="entry name" value="FYVE/PHD zinc finger"/>
    <property type="match status" value="1"/>
</dbReference>
<gene>
    <name evidence="14" type="primary">MDM12_1</name>
    <name evidence="14" type="ORF">K7432_001638</name>
</gene>
<dbReference type="PANTHER" id="PTHR45748:SF7">
    <property type="entry name" value="1-PHOSPHATIDYLINOSITOL 3-PHOSPHATE 5-KINASE-RELATED"/>
    <property type="match status" value="1"/>
</dbReference>
<evidence type="ECO:0000256" key="4">
    <source>
        <dbReference type="ARBA" id="ARBA00022741"/>
    </source>
</evidence>
<dbReference type="InterPro" id="IPR000306">
    <property type="entry name" value="Znf_FYVE"/>
</dbReference>
<keyword evidence="8 10" id="KW-0067">ATP-binding</keyword>
<evidence type="ECO:0000256" key="9">
    <source>
        <dbReference type="PROSITE-ProRule" id="PRU00091"/>
    </source>
</evidence>
<keyword evidence="2 10" id="KW-0808">Transferase</keyword>
<dbReference type="InterPro" id="IPR027483">
    <property type="entry name" value="PInositol-4-P-4/5-kinase_C_sf"/>
</dbReference>
<keyword evidence="5 9" id="KW-0863">Zinc-finger</keyword>
<dbReference type="Proteomes" id="UP001479436">
    <property type="component" value="Unassembled WGS sequence"/>
</dbReference>
<feature type="compositionally biased region" description="Polar residues" evidence="11">
    <location>
        <begin position="480"/>
        <end position="491"/>
    </location>
</feature>
<evidence type="ECO:0000256" key="8">
    <source>
        <dbReference type="ARBA" id="ARBA00022840"/>
    </source>
</evidence>
<feature type="domain" description="PIPK" evidence="13">
    <location>
        <begin position="1713"/>
        <end position="2046"/>
    </location>
</feature>
<dbReference type="SMART" id="SM00064">
    <property type="entry name" value="FYVE"/>
    <property type="match status" value="1"/>
</dbReference>
<dbReference type="GO" id="GO:0000285">
    <property type="term" value="F:1-phosphatidylinositol-3-phosphate 5-kinase activity"/>
    <property type="evidence" value="ECO:0007669"/>
    <property type="project" value="UniProtKB-EC"/>
</dbReference>
<name>A0ABR2X2Q9_9FUNG</name>
<dbReference type="Gene3D" id="3.30.40.10">
    <property type="entry name" value="Zinc/RING finger domain, C3HC4 (zinc finger)"/>
    <property type="match status" value="1"/>
</dbReference>
<sequence>MVFSREKRHHDRIQPPLSDANSFVSFDSLGYDSEGGDSGVISKIFNRVKSSLNNASVSSLNISHDSGSNFYQVPSMHSNISVTSTTSIPDSKGEALTQEKGNIFDDASSVIIKAFIVPRSDVESELELGEEPPSHPRTKQLQVTNKSSFSNIVRRLRGEGINKDYWMKDDHCKECYECKDPFTTFRRKHHCRICGQIFCSKCSSKIIPGERFGYPGLMRVCNYCSSLISTEYPQDHESLDSSSIEEPSVSPPSAPLPILLCSSDTSENAPSLSTQALATSISNPPKLLSRKLSFLAPPAHVTLPNSITPTVALSNAEPTATYALSSLIDASSVEGFKRMLSGGANIFNRSRANTFSEESGNDTNFLAPFHNHTAEYAKYTGLVDPNLLIDPEIAPFMSDDEDESPFDSWITIPANFVPTEAQMLEFSPEIGSVCTTPIPINEGQAGEDDSLDMSSMSYPVYNNKEKPSRGNFNRDKATHPNHNSPLWRSRSPSFHSKLKPRNFMGSNNGHPHWSKGHRHHQRVNSTPVNVEINAASLQHIRKLLLQTLNELEADVREGWEQVLMKFFLKLSDSVRPNVRSGDDIDIRNYIKIKKIPGGSPADCEYVNGFVCTKNLAHKRMPRILKNPRIMILTFSLEYHRVDNQYLSLEPVLAQEREHLKNLVARVVALRPTLIIVEKSVSRLALEFLMKANVAVAFNVKPTVVQTIARFTRADVISSIDKLSLEPRLGRCGTFSLRTFAHELIAGKKKTFMFFEECPKELGCSIILRGGNMDMLSKIKQLTNLMAFVAFNLKLESCLLRDQFALNPVVNSETERLFNSRQQEESEAMITVIGDDAETVDDELVSNISIDQIIAAIKPFETKILSASPFVKFPLPYLLSTMRDDALKLIALKRIRKNQDVTSAHLIKIFSEEEQGRIRNMTDIDYRDLIQEYISNINAGENYLMSNNFDISPFAHQNILVLYFNICKENTTPCQAPEIHPIEYYRKTDVTLGQYLEELCFDSNYVCPSSDCDKPLKLHFRSYAHGDARVTVKIEDSESRMPGIDQTILMWSHCKICKKDTPVVPMSEETWNISFGKYMELTFYRKDLSCRAGICPHNIHREHIRLFALSNLVVRFEYEPIELLELEVPSIELKFKSDVNISLKNDDIEKLRIDIVKYWDSVAERLKTVTYENVTASKLEACKQEIGEMIQKMVAEKTYFLQMLQQTYDESLPTDTMTLNEVVRILQEKVIEWDEDFSEMATKYFPADRKLSTAQFKKLFPEKEFTINGLESLRGTLSKDFGLDGTTLMVTGQPEEYFKPKLLPLLGSSPTSSEFQSSGETFNDIESPESNNYETDNMVFSSLSRPLYRKYSLQMMREFKEQQRTLQRPKLISQGSHSLTSGNSKPRLDRNESGSNISQRSGPSSIAPVKASDSPNQATTDTAILSQSAPQRISRLLNPTKSTAAKFHNITEKVSRLEKLRPRSNKGEGLKDKKGNLDRSNNPKLPMLQTRIASTGFDKQRIVDRLLSKVQPLTRSSSVKRVGKPVIEVYSNAKDAVTEDSDDEYEISSGRRKKDKVNEGVHPFSLTRPDAFDASLGDEDYYPHSGRSSLEEFIYDGALTFLGKEGDFPPPSPPRSPYPLDAYSDRTHSPSPSDIQGSSLTSIPSNHLQIDNELPGTAERLSLMKTITNFWGVGNSANFQPLEYPLIPTEHIFPDSLIIVREDEPSSIIAFTLSSRDYKDKLESMLRNQNLRDSYVDQGDSDCEEVFELNDASDMNGDHNSIPDIEETLLRPTGTHIKYQFSEGSTTLFCKIFYAEQFDALRRQCGCEETYLESLARCVKWSATGGKSGSAFLKTRDDRLIMKQMSRSEMDAFLKFAPYYFEYLSKAFFHELPTLLAKIYGFYRIGYKNLATGRSMKIDVLIMENIFYQRKMSRIFDLKGSTRNRHVQSTGNENEVLLDENLMEFAFQSPLFIREHSKNLLRTSVWNDTLFLFKRNVMDYSLLVGIDEEKHELVIGIVDFIRTFTWDKKLESWVKESGILGGGGKEPTIVSPRQYKVRFREAMERYFLMVPDKFCDPNSIRKGTRAAPNL</sequence>
<feature type="region of interest" description="Disordered" evidence="11">
    <location>
        <begin position="1360"/>
        <end position="1430"/>
    </location>
</feature>
<protein>
    <recommendedName>
        <fullName evidence="1">1-phosphatidylinositol-3-phosphate 5-kinase</fullName>
        <ecNumber evidence="1">2.7.1.150</ecNumber>
    </recommendedName>
</protein>
<feature type="compositionally biased region" description="Polar residues" evidence="11">
    <location>
        <begin position="1628"/>
        <end position="1642"/>
    </location>
</feature>
<dbReference type="Gene3D" id="3.30.800.10">
    <property type="entry name" value="Phosphatidylinositol Phosphate Kinase II Beta"/>
    <property type="match status" value="1"/>
</dbReference>
<evidence type="ECO:0000313" key="14">
    <source>
        <dbReference type="EMBL" id="KAK9768053.1"/>
    </source>
</evidence>
<dbReference type="PANTHER" id="PTHR45748">
    <property type="entry name" value="1-PHOSPHATIDYLINOSITOL 3-PHOSPHATE 5-KINASE-RELATED"/>
    <property type="match status" value="1"/>
</dbReference>
<feature type="compositionally biased region" description="Polar residues" evidence="11">
    <location>
        <begin position="1412"/>
        <end position="1430"/>
    </location>
</feature>
<dbReference type="PROSITE" id="PS51455">
    <property type="entry name" value="PIPK"/>
    <property type="match status" value="1"/>
</dbReference>
<keyword evidence="7" id="KW-0862">Zinc</keyword>
<accession>A0ABR2X2Q9</accession>
<feature type="region of interest" description="Disordered" evidence="11">
    <location>
        <begin position="1603"/>
        <end position="1642"/>
    </location>
</feature>
<comment type="caution">
    <text evidence="14">The sequence shown here is derived from an EMBL/GenBank/DDBJ whole genome shotgun (WGS) entry which is preliminary data.</text>
</comment>
<dbReference type="InterPro" id="IPR013083">
    <property type="entry name" value="Znf_RING/FYVE/PHD"/>
</dbReference>
<dbReference type="InterPro" id="IPR011011">
    <property type="entry name" value="Znf_FYVE_PHD"/>
</dbReference>
<dbReference type="EC" id="2.7.1.150" evidence="1"/>
<organism evidence="14 15">
    <name type="scientific">Basidiobolus ranarum</name>
    <dbReference type="NCBI Taxonomy" id="34480"/>
    <lineage>
        <taxon>Eukaryota</taxon>
        <taxon>Fungi</taxon>
        <taxon>Fungi incertae sedis</taxon>
        <taxon>Zoopagomycota</taxon>
        <taxon>Entomophthoromycotina</taxon>
        <taxon>Basidiobolomycetes</taxon>
        <taxon>Basidiobolales</taxon>
        <taxon>Basidiobolaceae</taxon>
        <taxon>Basidiobolus</taxon>
    </lineage>
</organism>
<dbReference type="SUPFAM" id="SSF52029">
    <property type="entry name" value="GroEL apical domain-like"/>
    <property type="match status" value="1"/>
</dbReference>
<dbReference type="CDD" id="cd17300">
    <property type="entry name" value="PIPKc_PIKfyve"/>
    <property type="match status" value="1"/>
</dbReference>
<dbReference type="CDD" id="cd15725">
    <property type="entry name" value="FYVE_PIKfyve_Fab1"/>
    <property type="match status" value="1"/>
</dbReference>
<dbReference type="InterPro" id="IPR002423">
    <property type="entry name" value="Cpn60/GroEL/TCP-1"/>
</dbReference>
<evidence type="ECO:0000313" key="15">
    <source>
        <dbReference type="Proteomes" id="UP001479436"/>
    </source>
</evidence>
<dbReference type="Gene3D" id="3.30.810.10">
    <property type="entry name" value="2-Layer Sandwich"/>
    <property type="match status" value="1"/>
</dbReference>
<feature type="region of interest" description="Disordered" evidence="11">
    <location>
        <begin position="1454"/>
        <end position="1483"/>
    </location>
</feature>
<dbReference type="InterPro" id="IPR027409">
    <property type="entry name" value="GroEL-like_apical_dom_sf"/>
</dbReference>
<dbReference type="Pfam" id="PF00118">
    <property type="entry name" value="Cpn60_TCP1"/>
    <property type="match status" value="1"/>
</dbReference>
<keyword evidence="4 10" id="KW-0547">Nucleotide-binding</keyword>
<keyword evidence="15" id="KW-1185">Reference proteome</keyword>
<feature type="region of interest" description="Disordered" evidence="11">
    <location>
        <begin position="1537"/>
        <end position="1561"/>
    </location>
</feature>
<feature type="compositionally biased region" description="Polar residues" evidence="11">
    <location>
        <begin position="1372"/>
        <end position="1383"/>
    </location>
</feature>
<proteinExistence type="predicted"/>
<dbReference type="InterPro" id="IPR027484">
    <property type="entry name" value="PInositol-4-P-5-kinase_N"/>
</dbReference>
<feature type="compositionally biased region" description="Basic and acidic residues" evidence="11">
    <location>
        <begin position="463"/>
        <end position="478"/>
    </location>
</feature>
<feature type="compositionally biased region" description="Polar residues" evidence="11">
    <location>
        <begin position="1327"/>
        <end position="1336"/>
    </location>
</feature>
<dbReference type="CDD" id="cd03334">
    <property type="entry name" value="Fab1_TCP"/>
    <property type="match status" value="1"/>
</dbReference>
<dbReference type="SUPFAM" id="SSF56104">
    <property type="entry name" value="SAICAR synthase-like"/>
    <property type="match status" value="1"/>
</dbReference>
<evidence type="ECO:0000259" key="12">
    <source>
        <dbReference type="PROSITE" id="PS50178"/>
    </source>
</evidence>
<dbReference type="Pfam" id="PF01504">
    <property type="entry name" value="PIP5K"/>
    <property type="match status" value="1"/>
</dbReference>
<evidence type="ECO:0000256" key="7">
    <source>
        <dbReference type="ARBA" id="ARBA00022833"/>
    </source>
</evidence>
<feature type="region of interest" description="Disordered" evidence="11">
    <location>
        <begin position="1308"/>
        <end position="1336"/>
    </location>
</feature>
<evidence type="ECO:0000256" key="3">
    <source>
        <dbReference type="ARBA" id="ARBA00022723"/>
    </source>
</evidence>
<dbReference type="Pfam" id="PF01363">
    <property type="entry name" value="FYVE"/>
    <property type="match status" value="1"/>
</dbReference>
<feature type="domain" description="FYVE-type" evidence="12">
    <location>
        <begin position="169"/>
        <end position="229"/>
    </location>
</feature>
<evidence type="ECO:0000256" key="11">
    <source>
        <dbReference type="SAM" id="MobiDB-lite"/>
    </source>
</evidence>
<dbReference type="EMBL" id="JASJQH010000038">
    <property type="protein sequence ID" value="KAK9768053.1"/>
    <property type="molecule type" value="Genomic_DNA"/>
</dbReference>
<feature type="compositionally biased region" description="Polar residues" evidence="11">
    <location>
        <begin position="1392"/>
        <end position="1403"/>
    </location>
</feature>
<dbReference type="InterPro" id="IPR044769">
    <property type="entry name" value="PIKfyve_PIPKc"/>
</dbReference>
<dbReference type="SMART" id="SM00330">
    <property type="entry name" value="PIPKc"/>
    <property type="match status" value="1"/>
</dbReference>
<evidence type="ECO:0000256" key="1">
    <source>
        <dbReference type="ARBA" id="ARBA00012009"/>
    </source>
</evidence>
<feature type="compositionally biased region" description="Basic and acidic residues" evidence="11">
    <location>
        <begin position="1454"/>
        <end position="1476"/>
    </location>
</feature>
<evidence type="ECO:0000256" key="6">
    <source>
        <dbReference type="ARBA" id="ARBA00022777"/>
    </source>
</evidence>
<dbReference type="Gene3D" id="3.50.7.10">
    <property type="entry name" value="GroEL"/>
    <property type="match status" value="1"/>
</dbReference>